<protein>
    <recommendedName>
        <fullName evidence="1">Cobalamin biosynthesis protein CobD</fullName>
    </recommendedName>
</protein>
<dbReference type="AlphaFoldDB" id="A0A2Z6EUA4"/>
<comment type="similarity">
    <text evidence="1">Belongs to the CobD/CbiB family.</text>
</comment>
<sequence>MTFFSILFALILEQVRALSLQNPVSALLRHHAMLVKHSFDADGAIKRSALAWLAVALPWALGVALVYYVLYRIHFVFAFAWNIVVVYFTLGFRQFSHYFTDIQFALNNHDILRAREILHQWTGIDTSAMPVSEIVRHTLSHAVIASHRHVFGVFFWFLVPFGPAGAVLYRVAEYLARLWSESSTVDQRHAPLARFAQQAFFILDWVPARLTALGFAIVGNFEDALYAWRKEVRRPIDTNDEVLLAAGSGALGARLNGPHAEPSSIDLLVSDEQPMSVGEECTPAMLQSAIGLGWRAMVLWMLLLVMLTIAVWLG</sequence>
<dbReference type="Proteomes" id="UP000282597">
    <property type="component" value="Chromosome"/>
</dbReference>
<feature type="transmembrane region" description="Helical" evidence="1">
    <location>
        <begin position="49"/>
        <end position="70"/>
    </location>
</feature>
<keyword evidence="1" id="KW-0472">Membrane</keyword>
<dbReference type="GO" id="GO:0046677">
    <property type="term" value="P:response to antibiotic"/>
    <property type="evidence" value="ECO:0007669"/>
    <property type="project" value="TreeGrafter"/>
</dbReference>
<comment type="function">
    <text evidence="1">Converts cobyric acid to cobinamide by the addition of aminopropanol on the F carboxylic group.</text>
</comment>
<keyword evidence="1" id="KW-0812">Transmembrane</keyword>
<evidence type="ECO:0000256" key="1">
    <source>
        <dbReference type="HAMAP-Rule" id="MF_00024"/>
    </source>
</evidence>
<dbReference type="EMBL" id="AP018150">
    <property type="protein sequence ID" value="BBE08996.1"/>
    <property type="molecule type" value="Genomic_DNA"/>
</dbReference>
<evidence type="ECO:0000313" key="3">
    <source>
        <dbReference type="Proteomes" id="UP000282597"/>
    </source>
</evidence>
<keyword evidence="1" id="KW-0169">Cobalamin biosynthesis</keyword>
<comment type="subcellular location">
    <subcellularLocation>
        <location evidence="1">Cell membrane</location>
        <topology evidence="1">Multi-pass membrane protein</topology>
    </subcellularLocation>
</comment>
<dbReference type="KEGG" id="mcys:MCB1EB_0835"/>
<keyword evidence="1" id="KW-1003">Cell membrane</keyword>
<accession>A0A2Z6EUA4</accession>
<gene>
    <name evidence="1" type="primary">cobD</name>
    <name evidence="2" type="ORF">MCB1EB_0835</name>
</gene>
<proteinExistence type="inferred from homology"/>
<organism evidence="2 3">
    <name type="scientific">Mycoavidus cysteinexigens</name>
    <dbReference type="NCBI Taxonomy" id="1553431"/>
    <lineage>
        <taxon>Bacteria</taxon>
        <taxon>Pseudomonadati</taxon>
        <taxon>Pseudomonadota</taxon>
        <taxon>Betaproteobacteria</taxon>
        <taxon>Burkholderiales</taxon>
        <taxon>Burkholderiaceae</taxon>
        <taxon>Mycoavidus</taxon>
    </lineage>
</organism>
<dbReference type="HAMAP" id="MF_00024">
    <property type="entry name" value="CobD_CbiB"/>
    <property type="match status" value="1"/>
</dbReference>
<dbReference type="Pfam" id="PF03186">
    <property type="entry name" value="CobD_Cbib"/>
    <property type="match status" value="1"/>
</dbReference>
<feature type="transmembrane region" description="Helical" evidence="1">
    <location>
        <begin position="153"/>
        <end position="172"/>
    </location>
</feature>
<dbReference type="UniPathway" id="UPA00148"/>
<dbReference type="NCBIfam" id="NF005792">
    <property type="entry name" value="PRK07630.1"/>
    <property type="match status" value="1"/>
</dbReference>
<dbReference type="GO" id="GO:0015420">
    <property type="term" value="F:ABC-type vitamin B12 transporter activity"/>
    <property type="evidence" value="ECO:0007669"/>
    <property type="project" value="UniProtKB-UniRule"/>
</dbReference>
<reference evidence="2 3" key="1">
    <citation type="journal article" date="2018" name="Microbes Environ.">
        <title>Comparative Genomic Insights into Endofungal Lifestyles of Two Bacterial Endosymbionts, Mycoavidus cysteinexigens and Burkholderia rhizoxinica.</title>
        <authorList>
            <person name="Sharmin D."/>
            <person name="Guo Y."/>
            <person name="Nishizawa T."/>
            <person name="Ohshima S."/>
            <person name="Sato Y."/>
            <person name="Takashima Y."/>
            <person name="Narisawa K."/>
            <person name="Ohta H."/>
        </authorList>
    </citation>
    <scope>NUCLEOTIDE SEQUENCE [LARGE SCALE GENOMIC DNA]</scope>
    <source>
        <strain evidence="2 3">B1-EB</strain>
    </source>
</reference>
<feature type="transmembrane region" description="Helical" evidence="1">
    <location>
        <begin position="292"/>
        <end position="313"/>
    </location>
</feature>
<dbReference type="PANTHER" id="PTHR38684:SF1">
    <property type="entry name" value="PROTEIN AMPE"/>
    <property type="match status" value="1"/>
</dbReference>
<name>A0A2Z6EUA4_9BURK</name>
<comment type="pathway">
    <text evidence="1">Cofactor biosynthesis; adenosylcobalamin biosynthesis.</text>
</comment>
<evidence type="ECO:0000313" key="2">
    <source>
        <dbReference type="EMBL" id="BBE08996.1"/>
    </source>
</evidence>
<dbReference type="InterPro" id="IPR004485">
    <property type="entry name" value="Cobalamin_biosynth_CobD/CbiB"/>
</dbReference>
<dbReference type="GO" id="GO:0009236">
    <property type="term" value="P:cobalamin biosynthetic process"/>
    <property type="evidence" value="ECO:0007669"/>
    <property type="project" value="UniProtKB-UniRule"/>
</dbReference>
<feature type="transmembrane region" description="Helical" evidence="1">
    <location>
        <begin position="75"/>
        <end position="92"/>
    </location>
</feature>
<keyword evidence="3" id="KW-1185">Reference proteome</keyword>
<dbReference type="PANTHER" id="PTHR38684">
    <property type="entry name" value="PROTEIN AMPE"/>
    <property type="match status" value="1"/>
</dbReference>
<dbReference type="GO" id="GO:0005886">
    <property type="term" value="C:plasma membrane"/>
    <property type="evidence" value="ECO:0007669"/>
    <property type="project" value="UniProtKB-SubCell"/>
</dbReference>
<comment type="caution">
    <text evidence="1">Lacks conserved residue(s) required for the propagation of feature annotation.</text>
</comment>
<dbReference type="RefSeq" id="WP_026920798.1">
    <property type="nucleotide sequence ID" value="NZ_AP018150.1"/>
</dbReference>
<dbReference type="GO" id="GO:0048472">
    <property type="term" value="F:threonine-phosphate decarboxylase activity"/>
    <property type="evidence" value="ECO:0007669"/>
    <property type="project" value="InterPro"/>
</dbReference>
<keyword evidence="1" id="KW-1133">Transmembrane helix</keyword>
<dbReference type="InterPro" id="IPR052966">
    <property type="entry name" value="Beta-lactamase_Reg"/>
</dbReference>